<dbReference type="SMART" id="SM00672">
    <property type="entry name" value="CAP10"/>
    <property type="match status" value="1"/>
</dbReference>
<dbReference type="InterPro" id="IPR006598">
    <property type="entry name" value="CAP10"/>
</dbReference>
<protein>
    <recommendedName>
        <fullName evidence="3">Glycosyl transferase CAP10 domain-containing protein</fullName>
    </recommendedName>
</protein>
<evidence type="ECO:0000256" key="1">
    <source>
        <dbReference type="ARBA" id="ARBA00010118"/>
    </source>
</evidence>
<keyword evidence="5" id="KW-1185">Reference proteome</keyword>
<name>A0ABQ7H8U0_DUNSA</name>
<accession>A0ABQ7H8U0</accession>
<gene>
    <name evidence="4" type="ORF">DUNSADRAFT_72</name>
</gene>
<dbReference type="PANTHER" id="PTHR12203">
    <property type="entry name" value="KDEL LYS-ASP-GLU-LEU CONTAINING - RELATED"/>
    <property type="match status" value="1"/>
</dbReference>
<sequence>MWLALEEAIEAGVQFPDVMFLYNGGDQPMCNKYYPCHDYLHVPPISVIGYNESLLPPNGRGAAMDFRPATGLGDLVTPLFRFTGHSMAPSLHPHHPTIVKLHSHGDPLWSSKRIITRNPVPWQDKVPKLFFRGKAWCSYMKRYGCPRTGLSNMTLDHWEELDVSSEGARLGRRVVRPRGYRPFYPMADWSKFKYLAALDGIGASSRTIVLYHLGSVVLKQRRTAYVEWFYQSLKTGVHQEEVWNTDTDALDVVRKLRANDDYARGLADASAAFARNYLVKEVMMVYTKVLLQRYRDLFEDMEEYMQAIGDPGNSSFFQAHLKGWSRDWRSLGPVPDFIPNFPKTGMFDGRLERVRGLHSGPALRGSRMRRGHIHAGN</sequence>
<evidence type="ECO:0000313" key="5">
    <source>
        <dbReference type="Proteomes" id="UP000815325"/>
    </source>
</evidence>
<feature type="domain" description="Glycosyl transferase CAP10" evidence="3">
    <location>
        <begin position="14"/>
        <end position="299"/>
    </location>
</feature>
<dbReference type="Pfam" id="PF05686">
    <property type="entry name" value="Glyco_transf_90"/>
    <property type="match status" value="1"/>
</dbReference>
<comment type="similarity">
    <text evidence="1">Belongs to the glycosyltransferase 90 family.</text>
</comment>
<comment type="caution">
    <text evidence="4">The sequence shown here is derived from an EMBL/GenBank/DDBJ whole genome shotgun (WGS) entry which is preliminary data.</text>
</comment>
<organism evidence="4 5">
    <name type="scientific">Dunaliella salina</name>
    <name type="common">Green alga</name>
    <name type="synonym">Protococcus salinus</name>
    <dbReference type="NCBI Taxonomy" id="3046"/>
    <lineage>
        <taxon>Eukaryota</taxon>
        <taxon>Viridiplantae</taxon>
        <taxon>Chlorophyta</taxon>
        <taxon>core chlorophytes</taxon>
        <taxon>Chlorophyceae</taxon>
        <taxon>CS clade</taxon>
        <taxon>Chlamydomonadales</taxon>
        <taxon>Dunaliellaceae</taxon>
        <taxon>Dunaliella</taxon>
    </lineage>
</organism>
<reference evidence="4" key="1">
    <citation type="submission" date="2017-08" db="EMBL/GenBank/DDBJ databases">
        <authorList>
            <person name="Polle J.E."/>
            <person name="Barry K."/>
            <person name="Cushman J."/>
            <person name="Schmutz J."/>
            <person name="Tran D."/>
            <person name="Hathwaick L.T."/>
            <person name="Yim W.C."/>
            <person name="Jenkins J."/>
            <person name="Mckie-Krisberg Z.M."/>
            <person name="Prochnik S."/>
            <person name="Lindquist E."/>
            <person name="Dockter R.B."/>
            <person name="Adam C."/>
            <person name="Molina H."/>
            <person name="Bunkerborg J."/>
            <person name="Jin E."/>
            <person name="Buchheim M."/>
            <person name="Magnuson J."/>
        </authorList>
    </citation>
    <scope>NUCLEOTIDE SEQUENCE</scope>
    <source>
        <strain evidence="4">CCAP 19/18</strain>
    </source>
</reference>
<evidence type="ECO:0000259" key="3">
    <source>
        <dbReference type="SMART" id="SM00672"/>
    </source>
</evidence>
<evidence type="ECO:0000313" key="4">
    <source>
        <dbReference type="EMBL" id="KAF5843270.1"/>
    </source>
</evidence>
<dbReference type="InterPro" id="IPR051091">
    <property type="entry name" value="O-Glucosyltr/Glycosyltrsf_90"/>
</dbReference>
<dbReference type="PANTHER" id="PTHR12203:SF35">
    <property type="entry name" value="PROTEIN O-GLUCOSYLTRANSFERASE 1"/>
    <property type="match status" value="1"/>
</dbReference>
<proteinExistence type="inferred from homology"/>
<dbReference type="EMBL" id="MU069445">
    <property type="protein sequence ID" value="KAF5843270.1"/>
    <property type="molecule type" value="Genomic_DNA"/>
</dbReference>
<dbReference type="Proteomes" id="UP000815325">
    <property type="component" value="Unassembled WGS sequence"/>
</dbReference>
<keyword evidence="2" id="KW-0808">Transferase</keyword>
<evidence type="ECO:0000256" key="2">
    <source>
        <dbReference type="ARBA" id="ARBA00022679"/>
    </source>
</evidence>